<dbReference type="Proteomes" id="UP000237271">
    <property type="component" value="Unassembled WGS sequence"/>
</dbReference>
<dbReference type="Pfam" id="PF20147">
    <property type="entry name" value="Crinkler"/>
    <property type="match status" value="1"/>
</dbReference>
<dbReference type="GO" id="GO:0043657">
    <property type="term" value="C:host cell"/>
    <property type="evidence" value="ECO:0007669"/>
    <property type="project" value="UniProtKB-SubCell"/>
</dbReference>
<sequence length="178" mass="19432">MVKISLKCVIVGHAGTFDVTIDDGKKVSVLKKVIKDENPATIKCDAKDLQLFLTKKDGAWLTEADVKKGVEDTTGFTLLDVAGAPLNLVNLSEVDVRCQLTKEAVKAKKTPVHVLVVVPKRDGTSNEMSAATTPLTVEQVAEQVEMSVNKAFRERDEKASARLSYQKSSQAKAQNRTY</sequence>
<dbReference type="EMBL" id="NCKW01006385">
    <property type="protein sequence ID" value="POM71954.1"/>
    <property type="molecule type" value="Genomic_DNA"/>
</dbReference>
<gene>
    <name evidence="6" type="ORF">PHPALM_11417</name>
</gene>
<comment type="caution">
    <text evidence="6">The sequence shown here is derived from an EMBL/GenBank/DDBJ whole genome shotgun (WGS) entry which is preliminary data.</text>
</comment>
<dbReference type="OrthoDB" id="92405at2759"/>
<dbReference type="AlphaFoldDB" id="A0A2P4Y2A9"/>
<keyword evidence="7" id="KW-1185">Reference proteome</keyword>
<feature type="compositionally biased region" description="Polar residues" evidence="4">
    <location>
        <begin position="163"/>
        <end position="178"/>
    </location>
</feature>
<feature type="domain" description="Crinkler effector protein N-terminal" evidence="5">
    <location>
        <begin position="4"/>
        <end position="117"/>
    </location>
</feature>
<evidence type="ECO:0000259" key="5">
    <source>
        <dbReference type="Pfam" id="PF20147"/>
    </source>
</evidence>
<proteinExistence type="predicted"/>
<comment type="subcellular location">
    <subcellularLocation>
        <location evidence="1">Host cell</location>
    </subcellularLocation>
    <subcellularLocation>
        <location evidence="2">Secreted</location>
    </subcellularLocation>
</comment>
<evidence type="ECO:0000256" key="3">
    <source>
        <dbReference type="ARBA" id="ARBA00022525"/>
    </source>
</evidence>
<organism evidence="6 7">
    <name type="scientific">Phytophthora palmivora</name>
    <dbReference type="NCBI Taxonomy" id="4796"/>
    <lineage>
        <taxon>Eukaryota</taxon>
        <taxon>Sar</taxon>
        <taxon>Stramenopiles</taxon>
        <taxon>Oomycota</taxon>
        <taxon>Peronosporomycetes</taxon>
        <taxon>Peronosporales</taxon>
        <taxon>Peronosporaceae</taxon>
        <taxon>Phytophthora</taxon>
    </lineage>
</organism>
<protein>
    <submittedName>
        <fullName evidence="6">Crinkler (CRN) family protein</fullName>
    </submittedName>
</protein>
<name>A0A2P4Y2A9_9STRA</name>
<feature type="region of interest" description="Disordered" evidence="4">
    <location>
        <begin position="156"/>
        <end position="178"/>
    </location>
</feature>
<evidence type="ECO:0000256" key="4">
    <source>
        <dbReference type="SAM" id="MobiDB-lite"/>
    </source>
</evidence>
<evidence type="ECO:0000313" key="6">
    <source>
        <dbReference type="EMBL" id="POM71954.1"/>
    </source>
</evidence>
<dbReference type="InterPro" id="IPR045379">
    <property type="entry name" value="Crinkler_N"/>
</dbReference>
<dbReference type="GO" id="GO:0005576">
    <property type="term" value="C:extracellular region"/>
    <property type="evidence" value="ECO:0007669"/>
    <property type="project" value="UniProtKB-SubCell"/>
</dbReference>
<reference evidence="6 7" key="1">
    <citation type="journal article" date="2017" name="Genome Biol. Evol.">
        <title>Phytophthora megakarya and P. palmivora, closely related causal agents of cacao black pod rot, underwent increases in genome sizes and gene numbers by different mechanisms.</title>
        <authorList>
            <person name="Ali S.S."/>
            <person name="Shao J."/>
            <person name="Lary D.J."/>
            <person name="Kronmiller B."/>
            <person name="Shen D."/>
            <person name="Strem M.D."/>
            <person name="Amoako-Attah I."/>
            <person name="Akrofi A.Y."/>
            <person name="Begoude B.A."/>
            <person name="Ten Hoopen G.M."/>
            <person name="Coulibaly K."/>
            <person name="Kebe B.I."/>
            <person name="Melnick R.L."/>
            <person name="Guiltinan M.J."/>
            <person name="Tyler B.M."/>
            <person name="Meinhardt L.W."/>
            <person name="Bailey B.A."/>
        </authorList>
    </citation>
    <scope>NUCLEOTIDE SEQUENCE [LARGE SCALE GENOMIC DNA]</scope>
    <source>
        <strain evidence="7">sbr112.9</strain>
    </source>
</reference>
<keyword evidence="3" id="KW-0964">Secreted</keyword>
<accession>A0A2P4Y2A9</accession>
<evidence type="ECO:0000256" key="1">
    <source>
        <dbReference type="ARBA" id="ARBA00004340"/>
    </source>
</evidence>
<evidence type="ECO:0000256" key="2">
    <source>
        <dbReference type="ARBA" id="ARBA00004613"/>
    </source>
</evidence>
<evidence type="ECO:0000313" key="7">
    <source>
        <dbReference type="Proteomes" id="UP000237271"/>
    </source>
</evidence>